<evidence type="ECO:0000256" key="6">
    <source>
        <dbReference type="ARBA" id="ARBA00023239"/>
    </source>
</evidence>
<keyword evidence="6" id="KW-0456">Lyase</keyword>
<evidence type="ECO:0000256" key="1">
    <source>
        <dbReference type="ARBA" id="ARBA00008876"/>
    </source>
</evidence>
<evidence type="ECO:0000256" key="2">
    <source>
        <dbReference type="ARBA" id="ARBA00022485"/>
    </source>
</evidence>
<protein>
    <recommendedName>
        <fullName evidence="7">Fe-S hydro-lyase tartrate dehydratase alpha-type catalytic domain-containing protein</fullName>
    </recommendedName>
</protein>
<evidence type="ECO:0000313" key="8">
    <source>
        <dbReference type="EMBL" id="GAI47366.1"/>
    </source>
</evidence>
<keyword evidence="4" id="KW-0408">Iron</keyword>
<dbReference type="PANTHER" id="PTHR30389">
    <property type="entry name" value="FUMARATE HYDRATASE-RELATED"/>
    <property type="match status" value="1"/>
</dbReference>
<reference evidence="8" key="1">
    <citation type="journal article" date="2014" name="Front. Microbiol.">
        <title>High frequency of phylogenetically diverse reductive dehalogenase-homologous genes in deep subseafloor sedimentary metagenomes.</title>
        <authorList>
            <person name="Kawai M."/>
            <person name="Futagami T."/>
            <person name="Toyoda A."/>
            <person name="Takaki Y."/>
            <person name="Nishi S."/>
            <person name="Hori S."/>
            <person name="Arai W."/>
            <person name="Tsubouchi T."/>
            <person name="Morono Y."/>
            <person name="Uchiyama I."/>
            <person name="Ito T."/>
            <person name="Fujiyama A."/>
            <person name="Inagaki F."/>
            <person name="Takami H."/>
        </authorList>
    </citation>
    <scope>NUCLEOTIDE SEQUENCE</scope>
    <source>
        <strain evidence="8">Expedition CK06-06</strain>
    </source>
</reference>
<keyword evidence="3" id="KW-0479">Metal-binding</keyword>
<comment type="caution">
    <text evidence="8">The sequence shown here is derived from an EMBL/GenBank/DDBJ whole genome shotgun (WGS) entry which is preliminary data.</text>
</comment>
<keyword evidence="5" id="KW-0411">Iron-sulfur</keyword>
<evidence type="ECO:0000256" key="4">
    <source>
        <dbReference type="ARBA" id="ARBA00023004"/>
    </source>
</evidence>
<name>X1PXU3_9ZZZZ</name>
<dbReference type="PANTHER" id="PTHR30389:SF17">
    <property type="entry name" value="L(+)-TARTRATE DEHYDRATASE SUBUNIT ALPHA-RELATED"/>
    <property type="match status" value="1"/>
</dbReference>
<sequence length="65" mass="6954">INTTGIGPMGLGGQTTCLAVHMDYAHRHPASLPMAIAVQCWAARQSAAEISADGKVQYLHHKIKE</sequence>
<evidence type="ECO:0000256" key="3">
    <source>
        <dbReference type="ARBA" id="ARBA00022723"/>
    </source>
</evidence>
<dbReference type="InterPro" id="IPR051208">
    <property type="entry name" value="Class-I_Fumarase/Tartrate_DH"/>
</dbReference>
<dbReference type="GO" id="GO:0046872">
    <property type="term" value="F:metal ion binding"/>
    <property type="evidence" value="ECO:0007669"/>
    <property type="project" value="UniProtKB-KW"/>
</dbReference>
<feature type="domain" description="Fe-S hydro-lyase tartrate dehydratase alpha-type catalytic" evidence="7">
    <location>
        <begin position="1"/>
        <end position="48"/>
    </location>
</feature>
<dbReference type="GO" id="GO:0051539">
    <property type="term" value="F:4 iron, 4 sulfur cluster binding"/>
    <property type="evidence" value="ECO:0007669"/>
    <property type="project" value="UniProtKB-KW"/>
</dbReference>
<feature type="non-terminal residue" evidence="8">
    <location>
        <position position="1"/>
    </location>
</feature>
<comment type="similarity">
    <text evidence="1">Belongs to the class-I fumarase family.</text>
</comment>
<evidence type="ECO:0000256" key="5">
    <source>
        <dbReference type="ARBA" id="ARBA00023014"/>
    </source>
</evidence>
<dbReference type="Pfam" id="PF05681">
    <property type="entry name" value="Fumerase"/>
    <property type="match status" value="1"/>
</dbReference>
<dbReference type="AlphaFoldDB" id="X1PXU3"/>
<dbReference type="InterPro" id="IPR004646">
    <property type="entry name" value="Fe-S_hydro-lyase_TtdA-typ_cat"/>
</dbReference>
<proteinExistence type="inferred from homology"/>
<accession>X1PXU3</accession>
<organism evidence="8">
    <name type="scientific">marine sediment metagenome</name>
    <dbReference type="NCBI Taxonomy" id="412755"/>
    <lineage>
        <taxon>unclassified sequences</taxon>
        <taxon>metagenomes</taxon>
        <taxon>ecological metagenomes</taxon>
    </lineage>
</organism>
<dbReference type="EMBL" id="BARV01042337">
    <property type="protein sequence ID" value="GAI47366.1"/>
    <property type="molecule type" value="Genomic_DNA"/>
</dbReference>
<keyword evidence="2" id="KW-0004">4Fe-4S</keyword>
<gene>
    <name evidence="8" type="ORF">S06H3_63710</name>
</gene>
<dbReference type="GO" id="GO:0016829">
    <property type="term" value="F:lyase activity"/>
    <property type="evidence" value="ECO:0007669"/>
    <property type="project" value="UniProtKB-KW"/>
</dbReference>
<evidence type="ECO:0000259" key="7">
    <source>
        <dbReference type="Pfam" id="PF05681"/>
    </source>
</evidence>